<keyword evidence="2" id="KW-1185">Reference proteome</keyword>
<feature type="signal peptide" evidence="1">
    <location>
        <begin position="1"/>
        <end position="16"/>
    </location>
</feature>
<reference evidence="2" key="1">
    <citation type="submission" date="2012-09" db="EMBL/GenBank/DDBJ databases">
        <authorList>
            <person name="Martin A.A."/>
        </authorList>
    </citation>
    <scope>NUCLEOTIDE SEQUENCE</scope>
</reference>
<feature type="chain" id="PRO_5005326553" evidence="1">
    <location>
        <begin position="17"/>
        <end position="137"/>
    </location>
</feature>
<proteinExistence type="predicted"/>
<reference evidence="3" key="2">
    <citation type="submission" date="2017-02" db="UniProtKB">
        <authorList>
            <consortium name="WormBaseParasite"/>
        </authorList>
    </citation>
    <scope>IDENTIFICATION</scope>
</reference>
<dbReference type="Proteomes" id="UP000035642">
    <property type="component" value="Unassembled WGS sequence"/>
</dbReference>
<sequence length="137" mass="15084">MILSAVFVGFFVAIHAQSSVFSPDSGPNFDTWARRIATPKYSGIINENGISTVNGIITAYANIGGRRYTAQLSPLTTVFWMNSYYRNYNGQQTEELKITVNDDVTVYKTENGKTIVTDGYGNIKPDGGPFRIISTVV</sequence>
<organism evidence="2 3">
    <name type="scientific">Angiostrongylus cantonensis</name>
    <name type="common">Rat lungworm</name>
    <dbReference type="NCBI Taxonomy" id="6313"/>
    <lineage>
        <taxon>Eukaryota</taxon>
        <taxon>Metazoa</taxon>
        <taxon>Ecdysozoa</taxon>
        <taxon>Nematoda</taxon>
        <taxon>Chromadorea</taxon>
        <taxon>Rhabditida</taxon>
        <taxon>Rhabditina</taxon>
        <taxon>Rhabditomorpha</taxon>
        <taxon>Strongyloidea</taxon>
        <taxon>Metastrongylidae</taxon>
        <taxon>Angiostrongylus</taxon>
    </lineage>
</organism>
<dbReference type="WBParaSite" id="ACAC_0000574401-mRNA-1">
    <property type="protein sequence ID" value="ACAC_0000574401-mRNA-1"/>
    <property type="gene ID" value="ACAC_0000574401"/>
</dbReference>
<accession>A0A0K0D6P9</accession>
<name>A0A0K0D6P9_ANGCA</name>
<evidence type="ECO:0000313" key="2">
    <source>
        <dbReference type="Proteomes" id="UP000035642"/>
    </source>
</evidence>
<evidence type="ECO:0000313" key="3">
    <source>
        <dbReference type="WBParaSite" id="ACAC_0000574401-mRNA-1"/>
    </source>
</evidence>
<keyword evidence="1" id="KW-0732">Signal</keyword>
<evidence type="ECO:0000256" key="1">
    <source>
        <dbReference type="SAM" id="SignalP"/>
    </source>
</evidence>
<protein>
    <submittedName>
        <fullName evidence="3">Secreted protein</fullName>
    </submittedName>
</protein>
<dbReference type="AlphaFoldDB" id="A0A0K0D6P9"/>